<evidence type="ECO:0000313" key="4">
    <source>
        <dbReference type="Proteomes" id="UP000324767"/>
    </source>
</evidence>
<feature type="compositionally biased region" description="Basic and acidic residues" evidence="2">
    <location>
        <begin position="12"/>
        <end position="22"/>
    </location>
</feature>
<sequence length="272" mass="30853">MSISQPSNATTSEDRGLLERSLRSRASSVVSTGTKSSIGTLHREEPMSSNLTLVRDVLRLAARRPGSILSVTSLEHAAPPYEGLNLSASTIIERAADSDDRQVSDRPSPQCSEAELYENNSSLTADTDNALFAHYQQIVSTVDQNYQQQLAVMRQRIDNIDQAYRKELRARDREVEKAREEVATREDQMLEEEQVAVDKARNQVEDIWEMRWKDIVRLQGEEMRRLELEGQKALERAVAERDEEWIAALTARHPHLAEELVTTRAELRAGKE</sequence>
<name>A0A5M8PNF3_9LECA</name>
<feature type="region of interest" description="Disordered" evidence="2">
    <location>
        <begin position="1"/>
        <end position="42"/>
    </location>
</feature>
<keyword evidence="1" id="KW-0175">Coiled coil</keyword>
<gene>
    <name evidence="3" type="ORF">FRX48_05350</name>
</gene>
<dbReference type="AlphaFoldDB" id="A0A5M8PNF3"/>
<evidence type="ECO:0000313" key="3">
    <source>
        <dbReference type="EMBL" id="KAA6411039.1"/>
    </source>
</evidence>
<comment type="caution">
    <text evidence="3">The sequence shown here is derived from an EMBL/GenBank/DDBJ whole genome shotgun (WGS) entry which is preliminary data.</text>
</comment>
<feature type="compositionally biased region" description="Polar residues" evidence="2">
    <location>
        <begin position="1"/>
        <end position="11"/>
    </location>
</feature>
<dbReference type="Proteomes" id="UP000324767">
    <property type="component" value="Unassembled WGS sequence"/>
</dbReference>
<dbReference type="OrthoDB" id="5393115at2759"/>
<evidence type="ECO:0000256" key="1">
    <source>
        <dbReference type="SAM" id="Coils"/>
    </source>
</evidence>
<feature type="coiled-coil region" evidence="1">
    <location>
        <begin position="168"/>
        <end position="195"/>
    </location>
</feature>
<proteinExistence type="predicted"/>
<dbReference type="EMBL" id="VXIT01000008">
    <property type="protein sequence ID" value="KAA6411039.1"/>
    <property type="molecule type" value="Genomic_DNA"/>
</dbReference>
<evidence type="ECO:0000256" key="2">
    <source>
        <dbReference type="SAM" id="MobiDB-lite"/>
    </source>
</evidence>
<accession>A0A5M8PNF3</accession>
<organism evidence="3 4">
    <name type="scientific">Lasallia pustulata</name>
    <dbReference type="NCBI Taxonomy" id="136370"/>
    <lineage>
        <taxon>Eukaryota</taxon>
        <taxon>Fungi</taxon>
        <taxon>Dikarya</taxon>
        <taxon>Ascomycota</taxon>
        <taxon>Pezizomycotina</taxon>
        <taxon>Lecanoromycetes</taxon>
        <taxon>OSLEUM clade</taxon>
        <taxon>Umbilicariomycetidae</taxon>
        <taxon>Umbilicariales</taxon>
        <taxon>Umbilicariaceae</taxon>
        <taxon>Lasallia</taxon>
    </lineage>
</organism>
<protein>
    <submittedName>
        <fullName evidence="3">Uncharacterized protein</fullName>
    </submittedName>
</protein>
<reference evidence="3 4" key="1">
    <citation type="submission" date="2019-09" db="EMBL/GenBank/DDBJ databases">
        <title>The hologenome of the rock-dwelling lichen Lasallia pustulata.</title>
        <authorList>
            <person name="Greshake Tzovaras B."/>
            <person name="Segers F."/>
            <person name="Bicker A."/>
            <person name="Dal Grande F."/>
            <person name="Otte J."/>
            <person name="Hankeln T."/>
            <person name="Schmitt I."/>
            <person name="Ebersberger I."/>
        </authorList>
    </citation>
    <scope>NUCLEOTIDE SEQUENCE [LARGE SCALE GENOMIC DNA]</scope>
    <source>
        <strain evidence="3">A1-1</strain>
    </source>
</reference>